<dbReference type="EMBL" id="OY288114">
    <property type="protein sequence ID" value="CAJ0862077.1"/>
    <property type="molecule type" value="Genomic_DNA"/>
</dbReference>
<reference evidence="2" key="1">
    <citation type="submission" date="2023-07" db="EMBL/GenBank/DDBJ databases">
        <authorList>
            <person name="Pelsma A.J. K."/>
        </authorList>
    </citation>
    <scope>NUCLEOTIDE SEQUENCE</scope>
</reference>
<dbReference type="AlphaFoldDB" id="A0AA48RCN6"/>
<protein>
    <submittedName>
        <fullName evidence="2">Uncharacterized protein</fullName>
    </submittedName>
</protein>
<proteinExistence type="predicted"/>
<evidence type="ECO:0000256" key="1">
    <source>
        <dbReference type="SAM" id="MobiDB-lite"/>
    </source>
</evidence>
<evidence type="ECO:0000313" key="2">
    <source>
        <dbReference type="EMBL" id="CAJ0862077.1"/>
    </source>
</evidence>
<accession>A0AA48RCN6</accession>
<sequence length="156" mass="17573">MTDVAKTQTQRTNEYRARIKEERDALLVQNDALLVQNDALQRRLDEIALVSLSPVARAELDSLCAERGQTEAELIDSILVHLANNRAKVAAQKLAKKEVAEQARRDAEKVQDDYLAHMERRQRANTQPTPEESDLEDFASALAANELKDIPVIEKL</sequence>
<name>A0AA48RCN6_9ZZZZ</name>
<organism evidence="2">
    <name type="scientific">freshwater sediment metagenome</name>
    <dbReference type="NCBI Taxonomy" id="556182"/>
    <lineage>
        <taxon>unclassified sequences</taxon>
        <taxon>metagenomes</taxon>
        <taxon>ecological metagenomes</taxon>
    </lineage>
</organism>
<feature type="region of interest" description="Disordered" evidence="1">
    <location>
        <begin position="117"/>
        <end position="140"/>
    </location>
</feature>
<gene>
    <name evidence="2" type="ORF">AMST5_01455</name>
</gene>